<dbReference type="InterPro" id="IPR029510">
    <property type="entry name" value="Ald_DH_CS_GLU"/>
</dbReference>
<proteinExistence type="inferred from homology"/>
<dbReference type="OrthoDB" id="9762913at2"/>
<evidence type="ECO:0000256" key="3">
    <source>
        <dbReference type="PROSITE-ProRule" id="PRU10007"/>
    </source>
</evidence>
<dbReference type="RefSeq" id="WP_073150783.1">
    <property type="nucleotide sequence ID" value="NZ_FQVL01000001.1"/>
</dbReference>
<dbReference type="Gene3D" id="3.40.309.10">
    <property type="entry name" value="Aldehyde Dehydrogenase, Chain A, domain 2"/>
    <property type="match status" value="1"/>
</dbReference>
<keyword evidence="7" id="KW-1185">Reference proteome</keyword>
<dbReference type="SUPFAM" id="SSF53720">
    <property type="entry name" value="ALDH-like"/>
    <property type="match status" value="1"/>
</dbReference>
<dbReference type="AlphaFoldDB" id="A0A1M4T314"/>
<dbReference type="InterPro" id="IPR016162">
    <property type="entry name" value="Ald_DH_N"/>
</dbReference>
<dbReference type="NCBIfam" id="NF042993">
    <property type="entry name" value="AlphKGSA_gudD"/>
    <property type="match status" value="1"/>
</dbReference>
<evidence type="ECO:0000256" key="4">
    <source>
        <dbReference type="RuleBase" id="RU003345"/>
    </source>
</evidence>
<comment type="similarity">
    <text evidence="1 4">Belongs to the aldehyde dehydrogenase family.</text>
</comment>
<evidence type="ECO:0000256" key="1">
    <source>
        <dbReference type="ARBA" id="ARBA00009986"/>
    </source>
</evidence>
<dbReference type="InterPro" id="IPR016163">
    <property type="entry name" value="Ald_DH_C"/>
</dbReference>
<dbReference type="FunFam" id="3.40.605.10:FF:000007">
    <property type="entry name" value="NAD/NADP-dependent betaine aldehyde dehydrogenase"/>
    <property type="match status" value="1"/>
</dbReference>
<gene>
    <name evidence="6" type="ORF">SAMN05444392_101284</name>
</gene>
<dbReference type="Gene3D" id="3.40.605.10">
    <property type="entry name" value="Aldehyde Dehydrogenase, Chain A, domain 1"/>
    <property type="match status" value="1"/>
</dbReference>
<dbReference type="InterPro" id="IPR015590">
    <property type="entry name" value="Aldehyde_DH_dom"/>
</dbReference>
<accession>A0A1M4T314</accession>
<evidence type="ECO:0000313" key="6">
    <source>
        <dbReference type="EMBL" id="SHE38856.1"/>
    </source>
</evidence>
<dbReference type="EMBL" id="FQVL01000001">
    <property type="protein sequence ID" value="SHE38856.1"/>
    <property type="molecule type" value="Genomic_DNA"/>
</dbReference>
<dbReference type="PANTHER" id="PTHR11699">
    <property type="entry name" value="ALDEHYDE DEHYDROGENASE-RELATED"/>
    <property type="match status" value="1"/>
</dbReference>
<dbReference type="PROSITE" id="PS00070">
    <property type="entry name" value="ALDEHYDE_DEHYDR_CYS"/>
    <property type="match status" value="1"/>
</dbReference>
<protein>
    <submittedName>
        <fullName evidence="6">Aldehyde dehydrogenase (NAD+)</fullName>
    </submittedName>
</protein>
<dbReference type="STRING" id="112248.SAMN05444392_101284"/>
<keyword evidence="2 4" id="KW-0560">Oxidoreductase</keyword>
<feature type="domain" description="Aldehyde dehydrogenase" evidence="5">
    <location>
        <begin position="27"/>
        <end position="486"/>
    </location>
</feature>
<evidence type="ECO:0000256" key="2">
    <source>
        <dbReference type="ARBA" id="ARBA00023002"/>
    </source>
</evidence>
<dbReference type="Proteomes" id="UP000184476">
    <property type="component" value="Unassembled WGS sequence"/>
</dbReference>
<dbReference type="Pfam" id="PF00171">
    <property type="entry name" value="Aldedh"/>
    <property type="match status" value="1"/>
</dbReference>
<reference evidence="6 7" key="1">
    <citation type="submission" date="2016-11" db="EMBL/GenBank/DDBJ databases">
        <authorList>
            <person name="Jaros S."/>
            <person name="Januszkiewicz K."/>
            <person name="Wedrychowicz H."/>
        </authorList>
    </citation>
    <scope>NUCLEOTIDE SEQUENCE [LARGE SCALE GENOMIC DNA]</scope>
    <source>
        <strain evidence="6 7">DSM 44666</strain>
    </source>
</reference>
<dbReference type="InterPro" id="IPR016161">
    <property type="entry name" value="Ald_DH/histidinol_DH"/>
</dbReference>
<dbReference type="InterPro" id="IPR016160">
    <property type="entry name" value="Ald_DH_CS_CYS"/>
</dbReference>
<evidence type="ECO:0000313" key="7">
    <source>
        <dbReference type="Proteomes" id="UP000184476"/>
    </source>
</evidence>
<feature type="active site" evidence="3">
    <location>
        <position position="257"/>
    </location>
</feature>
<dbReference type="InterPro" id="IPR054869">
    <property type="entry name" value="AlphKGSA_gudD"/>
</dbReference>
<evidence type="ECO:0000259" key="5">
    <source>
        <dbReference type="Pfam" id="PF00171"/>
    </source>
</evidence>
<name>A0A1M4T314_9BACL</name>
<dbReference type="PROSITE" id="PS00687">
    <property type="entry name" value="ALDEHYDE_DEHYDR_GLU"/>
    <property type="match status" value="1"/>
</dbReference>
<dbReference type="FunFam" id="3.40.309.10:FF:000012">
    <property type="entry name" value="Betaine aldehyde dehydrogenase"/>
    <property type="match status" value="1"/>
</dbReference>
<organism evidence="6 7">
    <name type="scientific">Seinonella peptonophila</name>
    <dbReference type="NCBI Taxonomy" id="112248"/>
    <lineage>
        <taxon>Bacteria</taxon>
        <taxon>Bacillati</taxon>
        <taxon>Bacillota</taxon>
        <taxon>Bacilli</taxon>
        <taxon>Bacillales</taxon>
        <taxon>Thermoactinomycetaceae</taxon>
        <taxon>Seinonella</taxon>
    </lineage>
</organism>
<dbReference type="GO" id="GO:0016620">
    <property type="term" value="F:oxidoreductase activity, acting on the aldehyde or oxo group of donors, NAD or NADP as acceptor"/>
    <property type="evidence" value="ECO:0007669"/>
    <property type="project" value="InterPro"/>
</dbReference>
<sequence length="490" mass="53652">MTTFVNAKKYGNYVNGKWVLDDFEDETLNAIRNPANQQEIIGYVHESIIAEVDQAIDAAERSQIAWRNLTGAERGDYLYRVADIFEQKIDMIAETMTREMGKTLFEAKGEAARGVAILRYYAGEGLRKNGDVIPSTDREGLMFTTRVPLGVVGVISPWNFPIAIPVWKIAPALIYGNTVILKPAQESTITAAQLIDCFHEAQLPAGVINLVMGKGSTVGTRLIENQKVNGITFTGSNRVGRIVAKGAIERGAKYQLEMGGKNPVIIAADADLEQAVEATISGGLRSTGQKCTATSRVIVHQSIYDEFKQKLLEKVRKLQVGNGLDEKTWMGPCASKNQWQTVMSYIETAKKEGATLLFGGSTPDDPALREGFFVEPTVFDDVISTMTIAKEEIFGPVLALMKFDSMEEAIHLANDVEFGLSASIFTKDISNMLNVIREVEAGMIRINAETAGVELQAPFGGMKQSSSHSREQGEAAKEFFTSIKTIFVKG</sequence>